<organism evidence="1">
    <name type="scientific">marine sediment metagenome</name>
    <dbReference type="NCBI Taxonomy" id="412755"/>
    <lineage>
        <taxon>unclassified sequences</taxon>
        <taxon>metagenomes</taxon>
        <taxon>ecological metagenomes</taxon>
    </lineage>
</organism>
<gene>
    <name evidence="1" type="ORF">S06H3_65338</name>
</gene>
<sequence>MYLARTEVMAVFDESQRSSLLELNEGDMVIYTGILASFRETEISLTDCTVVSLPIVPLWW</sequence>
<comment type="caution">
    <text evidence="1">The sequence shown here is derived from an EMBL/GenBank/DDBJ whole genome shotgun (WGS) entry which is preliminary data.</text>
</comment>
<feature type="non-terminal residue" evidence="1">
    <location>
        <position position="60"/>
    </location>
</feature>
<dbReference type="EMBL" id="BARV01043960">
    <property type="protein sequence ID" value="GAI67697.1"/>
    <property type="molecule type" value="Genomic_DNA"/>
</dbReference>
<protein>
    <submittedName>
        <fullName evidence="1">Uncharacterized protein</fullName>
    </submittedName>
</protein>
<proteinExistence type="predicted"/>
<name>X1QGS6_9ZZZZ</name>
<evidence type="ECO:0000313" key="1">
    <source>
        <dbReference type="EMBL" id="GAI67697.1"/>
    </source>
</evidence>
<dbReference type="AlphaFoldDB" id="X1QGS6"/>
<reference evidence="1" key="1">
    <citation type="journal article" date="2014" name="Front. Microbiol.">
        <title>High frequency of phylogenetically diverse reductive dehalogenase-homologous genes in deep subseafloor sedimentary metagenomes.</title>
        <authorList>
            <person name="Kawai M."/>
            <person name="Futagami T."/>
            <person name="Toyoda A."/>
            <person name="Takaki Y."/>
            <person name="Nishi S."/>
            <person name="Hori S."/>
            <person name="Arai W."/>
            <person name="Tsubouchi T."/>
            <person name="Morono Y."/>
            <person name="Uchiyama I."/>
            <person name="Ito T."/>
            <person name="Fujiyama A."/>
            <person name="Inagaki F."/>
            <person name="Takami H."/>
        </authorList>
    </citation>
    <scope>NUCLEOTIDE SEQUENCE</scope>
    <source>
        <strain evidence="1">Expedition CK06-06</strain>
    </source>
</reference>
<accession>X1QGS6</accession>